<dbReference type="AlphaFoldDB" id="I0YWB5"/>
<dbReference type="GO" id="GO:0009245">
    <property type="term" value="P:lipid A biosynthetic process"/>
    <property type="evidence" value="ECO:0007669"/>
    <property type="project" value="UniProtKB-KW"/>
</dbReference>
<dbReference type="OrthoDB" id="10265200at2759"/>
<name>I0YWB5_COCSC</name>
<dbReference type="InterPro" id="IPR011334">
    <property type="entry name" value="UDP-acyl_GlcNac_deAcase_C"/>
</dbReference>
<evidence type="ECO:0000256" key="10">
    <source>
        <dbReference type="ARBA" id="ARBA00023098"/>
    </source>
</evidence>
<reference evidence="13 14" key="1">
    <citation type="journal article" date="2012" name="Genome Biol.">
        <title>The genome of the polar eukaryotic microalga coccomyxa subellipsoidea reveals traits of cold adaptation.</title>
        <authorList>
            <person name="Blanc G."/>
            <person name="Agarkova I."/>
            <person name="Grimwood J."/>
            <person name="Kuo A."/>
            <person name="Brueggeman A."/>
            <person name="Dunigan D."/>
            <person name="Gurnon J."/>
            <person name="Ladunga I."/>
            <person name="Lindquist E."/>
            <person name="Lucas S."/>
            <person name="Pangilinan J."/>
            <person name="Proschold T."/>
            <person name="Salamov A."/>
            <person name="Schmutz J."/>
            <person name="Weeks D."/>
            <person name="Yamada T."/>
            <person name="Claverie J.M."/>
            <person name="Grigoriev I."/>
            <person name="Van Etten J."/>
            <person name="Lomsadze A."/>
            <person name="Borodovsky M."/>
        </authorList>
    </citation>
    <scope>NUCLEOTIDE SEQUENCE [LARGE SCALE GENOMIC DNA]</scope>
    <source>
        <strain evidence="13 14">C-169</strain>
    </source>
</reference>
<dbReference type="GO" id="GO:0046872">
    <property type="term" value="F:metal ion binding"/>
    <property type="evidence" value="ECO:0007669"/>
    <property type="project" value="UniProtKB-KW"/>
</dbReference>
<keyword evidence="10" id="KW-0443">Lipid metabolism</keyword>
<dbReference type="UniPathway" id="UPA00359">
    <property type="reaction ID" value="UER00478"/>
</dbReference>
<feature type="non-terminal residue" evidence="13">
    <location>
        <position position="274"/>
    </location>
</feature>
<evidence type="ECO:0000256" key="11">
    <source>
        <dbReference type="ARBA" id="ARBA00024535"/>
    </source>
</evidence>
<feature type="non-terminal residue" evidence="13">
    <location>
        <position position="1"/>
    </location>
</feature>
<keyword evidence="7" id="KW-0479">Metal-binding</keyword>
<dbReference type="SUPFAM" id="SSF54211">
    <property type="entry name" value="Ribosomal protein S5 domain 2-like"/>
    <property type="match status" value="2"/>
</dbReference>
<comment type="pathway">
    <text evidence="2">Glycolipid biosynthesis; lipid IV(A) biosynthesis; lipid IV(A) from (3R)-3-hydroxytetradecanoyl-[acyl-carrier-protein] and UDP-N-acetyl-alpha-D-glucosamine: step 2/6.</text>
</comment>
<organism evidence="13 14">
    <name type="scientific">Coccomyxa subellipsoidea (strain C-169)</name>
    <name type="common">Green microalga</name>
    <dbReference type="NCBI Taxonomy" id="574566"/>
    <lineage>
        <taxon>Eukaryota</taxon>
        <taxon>Viridiplantae</taxon>
        <taxon>Chlorophyta</taxon>
        <taxon>core chlorophytes</taxon>
        <taxon>Trebouxiophyceae</taxon>
        <taxon>Trebouxiophyceae incertae sedis</taxon>
        <taxon>Coccomyxaceae</taxon>
        <taxon>Coccomyxa</taxon>
        <taxon>Coccomyxa subellipsoidea</taxon>
    </lineage>
</organism>
<dbReference type="PANTHER" id="PTHR33694:SF1">
    <property type="entry name" value="UDP-3-O-ACYL-N-ACETYLGLUCOSAMINE DEACETYLASE 1, MITOCHONDRIAL-RELATED"/>
    <property type="match status" value="1"/>
</dbReference>
<proteinExistence type="inferred from homology"/>
<keyword evidence="6" id="KW-0441">Lipid A biosynthesis</keyword>
<comment type="similarity">
    <text evidence="3">Belongs to the LpxC family.</text>
</comment>
<dbReference type="Pfam" id="PF03331">
    <property type="entry name" value="LpxC"/>
    <property type="match status" value="1"/>
</dbReference>
<dbReference type="InterPro" id="IPR020568">
    <property type="entry name" value="Ribosomal_Su5_D2-typ_SF"/>
</dbReference>
<keyword evidence="14" id="KW-1185">Reference proteome</keyword>
<dbReference type="Gene3D" id="3.30.1700.10">
    <property type="entry name" value="lpxc deacetylase, domain 2"/>
    <property type="match status" value="1"/>
</dbReference>
<dbReference type="KEGG" id="csl:COCSUDRAFT_6218"/>
<comment type="catalytic activity">
    <reaction evidence="11">
        <text>a UDP-3-O-[(3R)-3-hydroxyacyl]-N-acetyl-alpha-D-glucosamine + H2O = a UDP-3-O-[(3R)-3-hydroxyacyl]-alpha-D-glucosamine + acetate</text>
        <dbReference type="Rhea" id="RHEA:67816"/>
        <dbReference type="ChEBI" id="CHEBI:15377"/>
        <dbReference type="ChEBI" id="CHEBI:30089"/>
        <dbReference type="ChEBI" id="CHEBI:137740"/>
        <dbReference type="ChEBI" id="CHEBI:173225"/>
        <dbReference type="EC" id="3.5.1.108"/>
    </reaction>
</comment>
<protein>
    <recommendedName>
        <fullName evidence="4">UDP-3-O-acyl-N-acetylglucosamine deacetylase</fullName>
        <ecNumber evidence="4">3.5.1.108</ecNumber>
    </recommendedName>
</protein>
<evidence type="ECO:0000313" key="13">
    <source>
        <dbReference type="EMBL" id="EIE22684.1"/>
    </source>
</evidence>
<dbReference type="Gene3D" id="3.30.230.20">
    <property type="entry name" value="lpxc deacetylase, domain 1"/>
    <property type="match status" value="1"/>
</dbReference>
<evidence type="ECO:0000256" key="1">
    <source>
        <dbReference type="ARBA" id="ARBA00001947"/>
    </source>
</evidence>
<dbReference type="GO" id="GO:0016020">
    <property type="term" value="C:membrane"/>
    <property type="evidence" value="ECO:0007669"/>
    <property type="project" value="GOC"/>
</dbReference>
<evidence type="ECO:0000256" key="6">
    <source>
        <dbReference type="ARBA" id="ARBA00022556"/>
    </source>
</evidence>
<comment type="caution">
    <text evidence="13">The sequence shown here is derived from an EMBL/GenBank/DDBJ whole genome shotgun (WGS) entry which is preliminary data.</text>
</comment>
<comment type="cofactor">
    <cofactor evidence="1">
        <name>Zn(2+)</name>
        <dbReference type="ChEBI" id="CHEBI:29105"/>
    </cofactor>
</comment>
<keyword evidence="5" id="KW-0444">Lipid biosynthesis</keyword>
<dbReference type="InterPro" id="IPR015870">
    <property type="entry name" value="UDP-acyl_N-AcGlcN_deAcase_N"/>
</dbReference>
<dbReference type="eggNOG" id="ENOG502QT9Y">
    <property type="taxonomic scope" value="Eukaryota"/>
</dbReference>
<dbReference type="EMBL" id="AGSI01000009">
    <property type="protein sequence ID" value="EIE22684.1"/>
    <property type="molecule type" value="Genomic_DNA"/>
</dbReference>
<evidence type="ECO:0000313" key="14">
    <source>
        <dbReference type="Proteomes" id="UP000007264"/>
    </source>
</evidence>
<keyword evidence="8" id="KW-0378">Hydrolase</keyword>
<sequence>QQTVKRSFTLGGIGLHSGEYAAIRVRPAFAGEGRYFVRVPLGERRKIPARSYLHLSNLNVFGASVHSVEALLSALECCGVDNARIEMEGGEEVPVADGSAIGWAINIVVAGLQPAHAVGDAKGRTEKRRALKPTQAVTVQEGDAFVSLYPSNTLKISCGVDCPAAPIIGRQWKSWVPDQDEHYRWIIAPARTFYTSLEVYNLRSRGLIKGGTIGAALIAYGSDWYEDGMARFYEDEPARHKIVDLTGDLALLSGEGSQGLPIGHIVAYNADHAL</sequence>
<dbReference type="STRING" id="574566.I0YWB5"/>
<evidence type="ECO:0000256" key="5">
    <source>
        <dbReference type="ARBA" id="ARBA00022516"/>
    </source>
</evidence>
<dbReference type="GeneID" id="17040671"/>
<dbReference type="RefSeq" id="XP_005647228.1">
    <property type="nucleotide sequence ID" value="XM_005647171.1"/>
</dbReference>
<dbReference type="InterPro" id="IPR004463">
    <property type="entry name" value="UDP-acyl_GlcNac_deAcase"/>
</dbReference>
<dbReference type="GO" id="GO:2001289">
    <property type="term" value="P:lipid X metabolic process"/>
    <property type="evidence" value="ECO:0007669"/>
    <property type="project" value="UniProtKB-ARBA"/>
</dbReference>
<evidence type="ECO:0000256" key="2">
    <source>
        <dbReference type="ARBA" id="ARBA00005002"/>
    </source>
</evidence>
<dbReference type="Proteomes" id="UP000007264">
    <property type="component" value="Unassembled WGS sequence"/>
</dbReference>
<evidence type="ECO:0000256" key="9">
    <source>
        <dbReference type="ARBA" id="ARBA00022833"/>
    </source>
</evidence>
<evidence type="ECO:0000256" key="7">
    <source>
        <dbReference type="ARBA" id="ARBA00022723"/>
    </source>
</evidence>
<evidence type="ECO:0000256" key="3">
    <source>
        <dbReference type="ARBA" id="ARBA00006170"/>
    </source>
</evidence>
<evidence type="ECO:0000256" key="8">
    <source>
        <dbReference type="ARBA" id="ARBA00022801"/>
    </source>
</evidence>
<dbReference type="PANTHER" id="PTHR33694">
    <property type="entry name" value="UDP-3-O-ACYL-N-ACETYLGLUCOSAMINE DEACETYLASE 1, MITOCHONDRIAL-RELATED"/>
    <property type="match status" value="1"/>
</dbReference>
<dbReference type="GO" id="GO:0103117">
    <property type="term" value="F:UDP-3-O-acyl-N-acetylglucosamine deacetylase activity"/>
    <property type="evidence" value="ECO:0007669"/>
    <property type="project" value="UniProtKB-EC"/>
</dbReference>
<evidence type="ECO:0000256" key="4">
    <source>
        <dbReference type="ARBA" id="ARBA00012745"/>
    </source>
</evidence>
<comment type="function">
    <text evidence="12">Involved in the biosynthesis of lipid A, a phosphorylated glycolipid that in bacteria anchors the lipopolysaccharide to the outer membrane of the cell. Lipid A-like molecules in plants may serve as structural components of the outer membranes of mitochondria and/or chloroplasts, or may be involved in signal transduction or plant defense responses.</text>
</comment>
<dbReference type="EC" id="3.5.1.108" evidence="4"/>
<evidence type="ECO:0000256" key="12">
    <source>
        <dbReference type="ARBA" id="ARBA00024987"/>
    </source>
</evidence>
<gene>
    <name evidence="13" type="ORF">COCSUDRAFT_6218</name>
</gene>
<keyword evidence="9" id="KW-0862">Zinc</keyword>
<accession>I0YWB5</accession>